<name>A0ABT4HY05_9BACL</name>
<accession>A0ABT4HY05</accession>
<organism evidence="2 3">
    <name type="scientific">Brevibacillus halotolerans</name>
    <dbReference type="NCBI Taxonomy" id="1507437"/>
    <lineage>
        <taxon>Bacteria</taxon>
        <taxon>Bacillati</taxon>
        <taxon>Bacillota</taxon>
        <taxon>Bacilli</taxon>
        <taxon>Bacillales</taxon>
        <taxon>Paenibacillaceae</taxon>
        <taxon>Brevibacillus</taxon>
    </lineage>
</organism>
<keyword evidence="3" id="KW-1185">Reference proteome</keyword>
<protein>
    <submittedName>
        <fullName evidence="2">Baseplate J/gp47 family protein</fullName>
    </submittedName>
</protein>
<feature type="domain" description="Baseplate J-like C-terminal" evidence="1">
    <location>
        <begin position="191"/>
        <end position="263"/>
    </location>
</feature>
<proteinExistence type="predicted"/>
<sequence length="271" mass="30776">METLEQPQMPVLRESPDEIYQRMVNRALAYAEAKGQTPPATEEGEVFYDFWYPLAEEIADQQLLLEYAFLQGFVVWADGEFLEAHGIAEGVEKKIGESDEDYRKRIIDKKRTTEGNGRTEDYASWALALEGVGGAVAVEHERSDVSVDLYLVDLDGLPVTSEFAGRIRGLLEKKRVAGHDLQCHPADIFDIEVKVRLRMADDTKRDQTILLLKKRIQDYVRKRNTIVYQKMGALFWVDGVTDYADYTLNGGTSNITKPKKAVFHVILEVLT</sequence>
<dbReference type="RefSeq" id="WP_212932732.1">
    <property type="nucleotide sequence ID" value="NZ_BORK01000014.1"/>
</dbReference>
<reference evidence="2" key="1">
    <citation type="submission" date="2022-09" db="EMBL/GenBank/DDBJ databases">
        <title>Genome analysis and characterization of larvicidal activity of Brevibacillus strains.</title>
        <authorList>
            <person name="Patrusheva E.V."/>
            <person name="Izotova A.O."/>
            <person name="Toshchakov S.V."/>
            <person name="Sineoky S.P."/>
        </authorList>
    </citation>
    <scope>NUCLEOTIDE SEQUENCE</scope>
    <source>
        <strain evidence="2">VKPM_B-13244</strain>
    </source>
</reference>
<evidence type="ECO:0000313" key="2">
    <source>
        <dbReference type="EMBL" id="MCZ0831453.1"/>
    </source>
</evidence>
<dbReference type="Proteomes" id="UP001067708">
    <property type="component" value="Unassembled WGS sequence"/>
</dbReference>
<dbReference type="EMBL" id="JAPTNG010000008">
    <property type="protein sequence ID" value="MCZ0831453.1"/>
    <property type="molecule type" value="Genomic_DNA"/>
</dbReference>
<evidence type="ECO:0000259" key="1">
    <source>
        <dbReference type="Pfam" id="PF26079"/>
    </source>
</evidence>
<evidence type="ECO:0000313" key="3">
    <source>
        <dbReference type="Proteomes" id="UP001067708"/>
    </source>
</evidence>
<comment type="caution">
    <text evidence="2">The sequence shown here is derived from an EMBL/GenBank/DDBJ whole genome shotgun (WGS) entry which is preliminary data.</text>
</comment>
<gene>
    <name evidence="2" type="ORF">O0535_11880</name>
</gene>
<dbReference type="Pfam" id="PF26079">
    <property type="entry name" value="Baseplate_J_C"/>
    <property type="match status" value="1"/>
</dbReference>
<dbReference type="InterPro" id="IPR058530">
    <property type="entry name" value="Baseplate_J-like_C"/>
</dbReference>